<sequence>MSTVELEGRLICESVEEMGVVLRHLPRHIELTRAEPGCLRFEVEQSDDGLVWIVSEKFESQAAFGRHQARVAKGEWGRATAGIKRDYVISAGDQRRRKRPARS</sequence>
<protein>
    <submittedName>
        <fullName evidence="2">Antibiotic biosynthesis monooxygenase</fullName>
    </submittedName>
</protein>
<dbReference type="Pfam" id="PF03992">
    <property type="entry name" value="ABM"/>
    <property type="match status" value="1"/>
</dbReference>
<comment type="caution">
    <text evidence="2">The sequence shown here is derived from an EMBL/GenBank/DDBJ whole genome shotgun (WGS) entry which is preliminary data.</text>
</comment>
<dbReference type="InterPro" id="IPR007138">
    <property type="entry name" value="ABM_dom"/>
</dbReference>
<dbReference type="AlphaFoldDB" id="A0A921MWV1"/>
<dbReference type="InterPro" id="IPR011008">
    <property type="entry name" value="Dimeric_a/b-barrel"/>
</dbReference>
<dbReference type="EMBL" id="DYUE01000174">
    <property type="protein sequence ID" value="HJG91606.1"/>
    <property type="molecule type" value="Genomic_DNA"/>
</dbReference>
<evidence type="ECO:0000313" key="3">
    <source>
        <dbReference type="Proteomes" id="UP000742460"/>
    </source>
</evidence>
<reference evidence="2" key="2">
    <citation type="submission" date="2021-09" db="EMBL/GenBank/DDBJ databases">
        <authorList>
            <person name="Gilroy R."/>
        </authorList>
    </citation>
    <scope>NUCLEOTIDE SEQUENCE</scope>
    <source>
        <strain evidence="2">ChiGjej5B5-22894</strain>
    </source>
</reference>
<dbReference type="Gene3D" id="3.30.70.100">
    <property type="match status" value="1"/>
</dbReference>
<evidence type="ECO:0000313" key="2">
    <source>
        <dbReference type="EMBL" id="HJG91606.1"/>
    </source>
</evidence>
<gene>
    <name evidence="2" type="ORF">K8V81_07755</name>
</gene>
<name>A0A921MWV1_9MICO</name>
<organism evidence="2 3">
    <name type="scientific">Brachybacterium massiliense</name>
    <dbReference type="NCBI Taxonomy" id="1755098"/>
    <lineage>
        <taxon>Bacteria</taxon>
        <taxon>Bacillati</taxon>
        <taxon>Actinomycetota</taxon>
        <taxon>Actinomycetes</taxon>
        <taxon>Micrococcales</taxon>
        <taxon>Dermabacteraceae</taxon>
        <taxon>Brachybacterium</taxon>
    </lineage>
</organism>
<keyword evidence="2" id="KW-0560">Oxidoreductase</keyword>
<proteinExistence type="predicted"/>
<dbReference type="GO" id="GO:0004497">
    <property type="term" value="F:monooxygenase activity"/>
    <property type="evidence" value="ECO:0007669"/>
    <property type="project" value="UniProtKB-KW"/>
</dbReference>
<evidence type="ECO:0000259" key="1">
    <source>
        <dbReference type="Pfam" id="PF03992"/>
    </source>
</evidence>
<reference evidence="2" key="1">
    <citation type="journal article" date="2021" name="PeerJ">
        <title>Extensive microbial diversity within the chicken gut microbiome revealed by metagenomics and culture.</title>
        <authorList>
            <person name="Gilroy R."/>
            <person name="Ravi A."/>
            <person name="Getino M."/>
            <person name="Pursley I."/>
            <person name="Horton D.L."/>
            <person name="Alikhan N.F."/>
            <person name="Baker D."/>
            <person name="Gharbi K."/>
            <person name="Hall N."/>
            <person name="Watson M."/>
            <person name="Adriaenssens E.M."/>
            <person name="Foster-Nyarko E."/>
            <person name="Jarju S."/>
            <person name="Secka A."/>
            <person name="Antonio M."/>
            <person name="Oren A."/>
            <person name="Chaudhuri R.R."/>
            <person name="La Ragione R."/>
            <person name="Hildebrand F."/>
            <person name="Pallen M.J."/>
        </authorList>
    </citation>
    <scope>NUCLEOTIDE SEQUENCE</scope>
    <source>
        <strain evidence="2">ChiGjej5B5-22894</strain>
    </source>
</reference>
<feature type="domain" description="ABM" evidence="1">
    <location>
        <begin position="22"/>
        <end position="69"/>
    </location>
</feature>
<dbReference type="SUPFAM" id="SSF54909">
    <property type="entry name" value="Dimeric alpha+beta barrel"/>
    <property type="match status" value="1"/>
</dbReference>
<dbReference type="Proteomes" id="UP000742460">
    <property type="component" value="Unassembled WGS sequence"/>
</dbReference>
<accession>A0A921MWV1</accession>
<keyword evidence="2" id="KW-0503">Monooxygenase</keyword>